<keyword evidence="4 15" id="KW-0285">Flavoprotein</keyword>
<evidence type="ECO:0000256" key="2">
    <source>
        <dbReference type="ARBA" id="ARBA00004726"/>
    </source>
</evidence>
<comment type="catalytic activity">
    <reaction evidence="14 15">
        <text>FMN + ATP + H(+) = FAD + diphosphate</text>
        <dbReference type="Rhea" id="RHEA:17237"/>
        <dbReference type="ChEBI" id="CHEBI:15378"/>
        <dbReference type="ChEBI" id="CHEBI:30616"/>
        <dbReference type="ChEBI" id="CHEBI:33019"/>
        <dbReference type="ChEBI" id="CHEBI:57692"/>
        <dbReference type="ChEBI" id="CHEBI:58210"/>
        <dbReference type="EC" id="2.7.7.2"/>
    </reaction>
</comment>
<dbReference type="KEGG" id="cis:CINS_0655"/>
<dbReference type="InterPro" id="IPR014729">
    <property type="entry name" value="Rossmann-like_a/b/a_fold"/>
</dbReference>
<dbReference type="InterPro" id="IPR015864">
    <property type="entry name" value="FAD_synthase"/>
</dbReference>
<evidence type="ECO:0000256" key="5">
    <source>
        <dbReference type="ARBA" id="ARBA00022643"/>
    </source>
</evidence>
<comment type="function">
    <text evidence="1">Catalyzes the phosphorylation of riboflavin to FMN followed by the adenylation of FMN to FAD.</text>
</comment>
<dbReference type="PANTHER" id="PTHR22749:SF6">
    <property type="entry name" value="RIBOFLAVIN KINASE"/>
    <property type="match status" value="1"/>
</dbReference>
<dbReference type="NCBIfam" id="NF004162">
    <property type="entry name" value="PRK05627.1-5"/>
    <property type="match status" value="1"/>
</dbReference>
<dbReference type="GO" id="GO:0009231">
    <property type="term" value="P:riboflavin biosynthetic process"/>
    <property type="evidence" value="ECO:0007669"/>
    <property type="project" value="InterPro"/>
</dbReference>
<protein>
    <recommendedName>
        <fullName evidence="15">Riboflavin biosynthesis protein</fullName>
    </recommendedName>
    <domain>
        <recommendedName>
            <fullName evidence="15">Riboflavin kinase</fullName>
            <ecNumber evidence="15">2.7.1.26</ecNumber>
        </recommendedName>
        <alternativeName>
            <fullName evidence="15">Flavokinase</fullName>
        </alternativeName>
    </domain>
    <domain>
        <recommendedName>
            <fullName evidence="15">FMN adenylyltransferase</fullName>
            <ecNumber evidence="15">2.7.7.2</ecNumber>
        </recommendedName>
        <alternativeName>
            <fullName evidence="15">FAD pyrophosphorylase</fullName>
        </alternativeName>
        <alternativeName>
            <fullName evidence="15">FAD synthase</fullName>
        </alternativeName>
    </domain>
</protein>
<dbReference type="SMART" id="SM00904">
    <property type="entry name" value="Flavokinase"/>
    <property type="match status" value="1"/>
</dbReference>
<dbReference type="GO" id="GO:0003919">
    <property type="term" value="F:FMN adenylyltransferase activity"/>
    <property type="evidence" value="ECO:0007669"/>
    <property type="project" value="UniProtKB-UniRule"/>
</dbReference>
<comment type="pathway">
    <text evidence="2 15">Cofactor biosynthesis; FAD biosynthesis; FAD from FMN: step 1/1.</text>
</comment>
<evidence type="ECO:0000256" key="12">
    <source>
        <dbReference type="ARBA" id="ARBA00023268"/>
    </source>
</evidence>
<proteinExistence type="inferred from homology"/>
<evidence type="ECO:0000313" key="17">
    <source>
        <dbReference type="EMBL" id="AJC87625.1"/>
    </source>
</evidence>
<evidence type="ECO:0000256" key="9">
    <source>
        <dbReference type="ARBA" id="ARBA00022777"/>
    </source>
</evidence>
<evidence type="ECO:0000256" key="11">
    <source>
        <dbReference type="ARBA" id="ARBA00022840"/>
    </source>
</evidence>
<name>A0A0A8H1S6_9BACT</name>
<keyword evidence="11 15" id="KW-0067">ATP-binding</keyword>
<dbReference type="EC" id="2.7.1.26" evidence="15"/>
<dbReference type="GO" id="GO:0006747">
    <property type="term" value="P:FAD biosynthetic process"/>
    <property type="evidence" value="ECO:0007669"/>
    <property type="project" value="UniProtKB-UniRule"/>
</dbReference>
<dbReference type="GO" id="GO:0009398">
    <property type="term" value="P:FMN biosynthetic process"/>
    <property type="evidence" value="ECO:0007669"/>
    <property type="project" value="UniProtKB-UniRule"/>
</dbReference>
<evidence type="ECO:0000256" key="10">
    <source>
        <dbReference type="ARBA" id="ARBA00022827"/>
    </source>
</evidence>
<dbReference type="Gene3D" id="2.40.30.30">
    <property type="entry name" value="Riboflavin kinase-like"/>
    <property type="match status" value="1"/>
</dbReference>
<dbReference type="InterPro" id="IPR023468">
    <property type="entry name" value="Riboflavin_kinase"/>
</dbReference>
<evidence type="ECO:0000256" key="6">
    <source>
        <dbReference type="ARBA" id="ARBA00022679"/>
    </source>
</evidence>
<comment type="similarity">
    <text evidence="15">Belongs to the ribF family.</text>
</comment>
<comment type="catalytic activity">
    <reaction evidence="13 15">
        <text>riboflavin + ATP = FMN + ADP + H(+)</text>
        <dbReference type="Rhea" id="RHEA:14357"/>
        <dbReference type="ChEBI" id="CHEBI:15378"/>
        <dbReference type="ChEBI" id="CHEBI:30616"/>
        <dbReference type="ChEBI" id="CHEBI:57986"/>
        <dbReference type="ChEBI" id="CHEBI:58210"/>
        <dbReference type="ChEBI" id="CHEBI:456216"/>
        <dbReference type="EC" id="2.7.1.26"/>
    </reaction>
</comment>
<evidence type="ECO:0000256" key="7">
    <source>
        <dbReference type="ARBA" id="ARBA00022695"/>
    </source>
</evidence>
<dbReference type="RefSeq" id="WP_039649794.1">
    <property type="nucleotide sequence ID" value="NZ_CP007770.1"/>
</dbReference>
<dbReference type="InterPro" id="IPR015865">
    <property type="entry name" value="Riboflavin_kinase_bac/euk"/>
</dbReference>
<dbReference type="GeneID" id="74431459"/>
<dbReference type="SUPFAM" id="SSF82114">
    <property type="entry name" value="Riboflavin kinase-like"/>
    <property type="match status" value="1"/>
</dbReference>
<evidence type="ECO:0000256" key="8">
    <source>
        <dbReference type="ARBA" id="ARBA00022741"/>
    </source>
</evidence>
<gene>
    <name evidence="17" type="primary">ribF</name>
    <name evidence="17" type="ORF">CINS_0655</name>
</gene>
<keyword evidence="8 15" id="KW-0547">Nucleotide-binding</keyword>
<dbReference type="STRING" id="1031564.CINS_0655"/>
<evidence type="ECO:0000256" key="13">
    <source>
        <dbReference type="ARBA" id="ARBA00047880"/>
    </source>
</evidence>
<dbReference type="EMBL" id="CP007770">
    <property type="protein sequence ID" value="AJC87625.1"/>
    <property type="molecule type" value="Genomic_DNA"/>
</dbReference>
<keyword evidence="6 15" id="KW-0808">Transferase</keyword>
<dbReference type="Gene3D" id="3.40.50.620">
    <property type="entry name" value="HUPs"/>
    <property type="match status" value="1"/>
</dbReference>
<evidence type="ECO:0000256" key="1">
    <source>
        <dbReference type="ARBA" id="ARBA00002121"/>
    </source>
</evidence>
<sequence>MWSFSTPIKKSDIKKIAIGRFDGIHLGHLELCKHLDENSALLIILKNEDNFLTPGNFRNKIVDLPLIFLSFTKIKHLNAKDFLKLLLSEFVNLEKIIVGYDFKFGKERKWGAENIQELCGIQTIIVDEFKKNNISVHTSMIKEMLQNGNVFEAKAYLGRFYNIVADVIKGQGIGSKLLFATINLKTKNFFLPKNGVYASIVKIHDICFFSITFLGVRSTDKHFSLETHILVDDFNELIPQKVELEFIDYIRENKQFDNLMDLKKQISQDIIQAKQILGKLNEG</sequence>
<feature type="domain" description="Riboflavin kinase" evidence="16">
    <location>
        <begin position="156"/>
        <end position="278"/>
    </location>
</feature>
<dbReference type="Pfam" id="PF01687">
    <property type="entry name" value="Flavokinase"/>
    <property type="match status" value="1"/>
</dbReference>
<keyword evidence="5 15" id="KW-0288">FMN</keyword>
<dbReference type="PIRSF" id="PIRSF004491">
    <property type="entry name" value="FAD_Synth"/>
    <property type="match status" value="1"/>
</dbReference>
<dbReference type="GO" id="GO:0008531">
    <property type="term" value="F:riboflavin kinase activity"/>
    <property type="evidence" value="ECO:0007669"/>
    <property type="project" value="UniProtKB-UniRule"/>
</dbReference>
<keyword evidence="12" id="KW-0511">Multifunctional enzyme</keyword>
<evidence type="ECO:0000256" key="15">
    <source>
        <dbReference type="PIRNR" id="PIRNR004491"/>
    </source>
</evidence>
<organism evidence="17 18">
    <name type="scientific">Campylobacter insulaenigrae NCTC 12927</name>
    <dbReference type="NCBI Taxonomy" id="1031564"/>
    <lineage>
        <taxon>Bacteria</taxon>
        <taxon>Pseudomonadati</taxon>
        <taxon>Campylobacterota</taxon>
        <taxon>Epsilonproteobacteria</taxon>
        <taxon>Campylobacterales</taxon>
        <taxon>Campylobacteraceae</taxon>
        <taxon>Campylobacter</taxon>
    </lineage>
</organism>
<dbReference type="InterPro" id="IPR002606">
    <property type="entry name" value="Riboflavin_kinase_bac"/>
</dbReference>
<evidence type="ECO:0000313" key="18">
    <source>
        <dbReference type="Proteomes" id="UP000031163"/>
    </source>
</evidence>
<dbReference type="UniPathway" id="UPA00277">
    <property type="reaction ID" value="UER00407"/>
</dbReference>
<dbReference type="GO" id="GO:0005524">
    <property type="term" value="F:ATP binding"/>
    <property type="evidence" value="ECO:0007669"/>
    <property type="project" value="UniProtKB-UniRule"/>
</dbReference>
<evidence type="ECO:0000256" key="14">
    <source>
        <dbReference type="ARBA" id="ARBA00049494"/>
    </source>
</evidence>
<accession>A0A0A8H1S6</accession>
<dbReference type="EC" id="2.7.7.2" evidence="15"/>
<evidence type="ECO:0000259" key="16">
    <source>
        <dbReference type="SMART" id="SM00904"/>
    </source>
</evidence>
<evidence type="ECO:0000256" key="4">
    <source>
        <dbReference type="ARBA" id="ARBA00022630"/>
    </source>
</evidence>
<dbReference type="AlphaFoldDB" id="A0A0A8H1S6"/>
<dbReference type="UniPathway" id="UPA00276">
    <property type="reaction ID" value="UER00406"/>
</dbReference>
<evidence type="ECO:0000256" key="3">
    <source>
        <dbReference type="ARBA" id="ARBA00005201"/>
    </source>
</evidence>
<dbReference type="HOGENOM" id="CLU_048437_0_2_7"/>
<dbReference type="InterPro" id="IPR023465">
    <property type="entry name" value="Riboflavin_kinase_dom_sf"/>
</dbReference>
<keyword evidence="10 15" id="KW-0274">FAD</keyword>
<keyword evidence="7 15" id="KW-0548">Nucleotidyltransferase</keyword>
<comment type="pathway">
    <text evidence="3 15">Cofactor biosynthesis; FMN biosynthesis; FMN from riboflavin (ATP route): step 1/1.</text>
</comment>
<dbReference type="Pfam" id="PF06574">
    <property type="entry name" value="FAD_syn"/>
    <property type="match status" value="1"/>
</dbReference>
<reference evidence="17 18" key="1">
    <citation type="journal article" date="2014" name="Genome Biol. Evol.">
        <title>Comparative Genomics of the Campylobacter lari Group.</title>
        <authorList>
            <person name="Miller W.G."/>
            <person name="Yee E."/>
            <person name="Chapman M.H."/>
            <person name="Smith T.P."/>
            <person name="Bono J.L."/>
            <person name="Huynh S."/>
            <person name="Parker C.T."/>
            <person name="Vandamme P."/>
            <person name="Luong K."/>
            <person name="Korlach J."/>
        </authorList>
    </citation>
    <scope>NUCLEOTIDE SEQUENCE [LARGE SCALE GENOMIC DNA]</scope>
    <source>
        <strain evidence="17 18">NCTC 12927</strain>
    </source>
</reference>
<keyword evidence="9 15" id="KW-0418">Kinase</keyword>
<dbReference type="Proteomes" id="UP000031163">
    <property type="component" value="Chromosome"/>
</dbReference>
<dbReference type="SUPFAM" id="SSF52374">
    <property type="entry name" value="Nucleotidylyl transferase"/>
    <property type="match status" value="1"/>
</dbReference>
<dbReference type="PANTHER" id="PTHR22749">
    <property type="entry name" value="RIBOFLAVIN KINASE/FMN ADENYLYLTRANSFERASE"/>
    <property type="match status" value="1"/>
</dbReference>